<keyword evidence="1" id="KW-0732">Signal</keyword>
<evidence type="ECO:0000313" key="4">
    <source>
        <dbReference type="Proteomes" id="UP000065511"/>
    </source>
</evidence>
<dbReference type="OrthoDB" id="2184199at2"/>
<dbReference type="KEGG" id="ess:ATZ33_12750"/>
<dbReference type="EMBL" id="CP013614">
    <property type="protein sequence ID" value="ALS02220.1"/>
    <property type="molecule type" value="Genomic_DNA"/>
</dbReference>
<dbReference type="Proteomes" id="UP000183039">
    <property type="component" value="Unassembled WGS sequence"/>
</dbReference>
<reference evidence="3 5" key="1">
    <citation type="submission" date="2014-12" db="EMBL/GenBank/DDBJ databases">
        <title>Draft genome sequences of 29 type strains of Enterococci.</title>
        <authorList>
            <person name="Zhong Z."/>
            <person name="Sun Z."/>
            <person name="Liu W."/>
            <person name="Zhang W."/>
            <person name="Zhang H."/>
        </authorList>
    </citation>
    <scope>NUCLEOTIDE SEQUENCE [LARGE SCALE GENOMIC DNA]</scope>
    <source>
        <strain evidence="3 5">DSM 22801</strain>
    </source>
</reference>
<name>A0A0S3KD73_9ENTE</name>
<dbReference type="RefSeq" id="WP_071877152.1">
    <property type="nucleotide sequence ID" value="NZ_JXLC01000006.1"/>
</dbReference>
<protein>
    <recommendedName>
        <fullName evidence="6">Adhesin domain-containing protein</fullName>
    </recommendedName>
</protein>
<feature type="signal peptide" evidence="1">
    <location>
        <begin position="1"/>
        <end position="24"/>
    </location>
</feature>
<accession>A0A0S3KD73</accession>
<evidence type="ECO:0000256" key="1">
    <source>
        <dbReference type="SAM" id="SignalP"/>
    </source>
</evidence>
<sequence length="187" mass="20535">MKKKIMILVAVLVTIGFFGYTSFAAGKPASQVDLSWELADSQIEKIALQGAEQEVKVVVNETSNEKTKISLSGKISEENEEFLKGTVKKENSLEIPLAKLNQFRLMTTANGKEPLLFTIDLGKDATYKSLEIDSVVGSVEAKIQAAFEGVYQLETNDQGEVKVVPETKESSKDQIKIDTMGDITVEK</sequence>
<reference evidence="2 4" key="2">
    <citation type="submission" date="2015-12" db="EMBL/GenBank/DDBJ databases">
        <authorList>
            <person name="Lauer A."/>
            <person name="Humrighouse B."/>
            <person name="Loparev V."/>
            <person name="Shewmaker P.L."/>
            <person name="Whitney A.M."/>
            <person name="McLaughlin R.W."/>
        </authorList>
    </citation>
    <scope>NUCLEOTIDE SEQUENCE [LARGE SCALE GENOMIC DNA]</scope>
    <source>
        <strain evidence="2 4">LMG 23085</strain>
    </source>
</reference>
<feature type="chain" id="PRO_5044546814" description="Adhesin domain-containing protein" evidence="1">
    <location>
        <begin position="25"/>
        <end position="187"/>
    </location>
</feature>
<evidence type="ECO:0008006" key="6">
    <source>
        <dbReference type="Google" id="ProtNLM"/>
    </source>
</evidence>
<keyword evidence="4" id="KW-1185">Reference proteome</keyword>
<evidence type="ECO:0000313" key="3">
    <source>
        <dbReference type="EMBL" id="OJG92422.1"/>
    </source>
</evidence>
<proteinExistence type="predicted"/>
<gene>
    <name evidence="2" type="ORF">ATZ33_12750</name>
    <name evidence="3" type="ORF">RV15_GL003215</name>
</gene>
<dbReference type="Proteomes" id="UP000065511">
    <property type="component" value="Chromosome"/>
</dbReference>
<evidence type="ECO:0000313" key="2">
    <source>
        <dbReference type="EMBL" id="ALS02220.1"/>
    </source>
</evidence>
<evidence type="ECO:0000313" key="5">
    <source>
        <dbReference type="Proteomes" id="UP000183039"/>
    </source>
</evidence>
<organism evidence="3 5">
    <name type="scientific">Enterococcus silesiacus</name>
    <dbReference type="NCBI Taxonomy" id="332949"/>
    <lineage>
        <taxon>Bacteria</taxon>
        <taxon>Bacillati</taxon>
        <taxon>Bacillota</taxon>
        <taxon>Bacilli</taxon>
        <taxon>Lactobacillales</taxon>
        <taxon>Enterococcaceae</taxon>
        <taxon>Enterococcus</taxon>
    </lineage>
</organism>
<dbReference type="EMBL" id="JXLC01000006">
    <property type="protein sequence ID" value="OJG92422.1"/>
    <property type="molecule type" value="Genomic_DNA"/>
</dbReference>
<dbReference type="AlphaFoldDB" id="A0A0S3KD73"/>